<feature type="region of interest" description="Disordered" evidence="1">
    <location>
        <begin position="229"/>
        <end position="253"/>
    </location>
</feature>
<feature type="compositionally biased region" description="Low complexity" evidence="1">
    <location>
        <begin position="39"/>
        <end position="70"/>
    </location>
</feature>
<dbReference type="SMART" id="SM00580">
    <property type="entry name" value="PUG"/>
    <property type="match status" value="1"/>
</dbReference>
<evidence type="ECO:0000313" key="4">
    <source>
        <dbReference type="Proteomes" id="UP001489004"/>
    </source>
</evidence>
<dbReference type="PANTHER" id="PTHR47694">
    <property type="entry name" value="PLANT UBX DOMAIN-CONTAINING PROTEIN 2"/>
    <property type="match status" value="1"/>
</dbReference>
<evidence type="ECO:0000259" key="2">
    <source>
        <dbReference type="Pfam" id="PF09409"/>
    </source>
</evidence>
<reference evidence="3 4" key="1">
    <citation type="journal article" date="2024" name="Nat. Commun.">
        <title>Phylogenomics reveals the evolutionary origins of lichenization in chlorophyte algae.</title>
        <authorList>
            <person name="Puginier C."/>
            <person name="Libourel C."/>
            <person name="Otte J."/>
            <person name="Skaloud P."/>
            <person name="Haon M."/>
            <person name="Grisel S."/>
            <person name="Petersen M."/>
            <person name="Berrin J.G."/>
            <person name="Delaux P.M."/>
            <person name="Dal Grande F."/>
            <person name="Keller J."/>
        </authorList>
    </citation>
    <scope>NUCLEOTIDE SEQUENCE [LARGE SCALE GENOMIC DNA]</scope>
    <source>
        <strain evidence="3 4">SAG 2043</strain>
    </source>
</reference>
<gene>
    <name evidence="3" type="ORF">WJX72_009448</name>
</gene>
<dbReference type="Proteomes" id="UP001489004">
    <property type="component" value="Unassembled WGS sequence"/>
</dbReference>
<dbReference type="SUPFAM" id="SSF143503">
    <property type="entry name" value="PUG domain-like"/>
    <property type="match status" value="1"/>
</dbReference>
<accession>A0AAW1PDK7</accession>
<sequence length="499" mass="54105">MDELKGKLKGLFGSSSKKFKGTGHVLGSTAPKPAPQTRQQSNASSSSDRPAGSSAQQAQQAQDQTQQQAAEMASVLAAMHTSAGATPPEPGSMTGAEDPQLQQAVATLLSNPDSAGSVSLLAKLLRNIQASPSEPKFRRLRLGNEKIHDAVVETEGGMELIQACGFVISFDEVDGQTEGFAVLPEDADLAPVHAALRLLPPAAASNSGSTGNSSQEVSPVRVNSLPLHPAAAQRKSPSQQPPKEPVPPRERNTRVLLPVETDTGVTDWLFDRSPAELKAAFMNAIRRREQSQVLMTKAYREKLAGGTRDAQSYSFAIIRVRLPEGLFLQGKFNAEAHWTWPHWRCSAQNEALHSAWAAGNNGVRKVHVRADCGFPASDGQSTTSVSGIWSQRRALMTRALAARQLQPLPHPPDRLPHPMPPQFWLQQRPSSPHRSPYRHGEPSWWKTVVPNIPFLVQPIHGSPKLIVQALPTMGRAERPVALASCELLVEVRPSHRCHT</sequence>
<comment type="caution">
    <text evidence="3">The sequence shown here is derived from an EMBL/GenBank/DDBJ whole genome shotgun (WGS) entry which is preliminary data.</text>
</comment>
<dbReference type="CDD" id="cd09212">
    <property type="entry name" value="PUB"/>
    <property type="match status" value="1"/>
</dbReference>
<dbReference type="EMBL" id="JALJOR010000012">
    <property type="protein sequence ID" value="KAK9807789.1"/>
    <property type="molecule type" value="Genomic_DNA"/>
</dbReference>
<dbReference type="InterPro" id="IPR036339">
    <property type="entry name" value="PUB-like_dom_sf"/>
</dbReference>
<feature type="domain" description="PUB" evidence="2">
    <location>
        <begin position="117"/>
        <end position="188"/>
    </location>
</feature>
<dbReference type="Pfam" id="PF09409">
    <property type="entry name" value="PUB"/>
    <property type="match status" value="1"/>
</dbReference>
<keyword evidence="4" id="KW-1185">Reference proteome</keyword>
<protein>
    <recommendedName>
        <fullName evidence="2">PUB domain-containing protein</fullName>
    </recommendedName>
</protein>
<dbReference type="Gene3D" id="1.20.58.2190">
    <property type="match status" value="1"/>
</dbReference>
<dbReference type="AlphaFoldDB" id="A0AAW1PDK7"/>
<dbReference type="PANTHER" id="PTHR47694:SF1">
    <property type="entry name" value="PLANT UBX DOMAIN-CONTAINING PROTEIN 2"/>
    <property type="match status" value="1"/>
</dbReference>
<evidence type="ECO:0000256" key="1">
    <source>
        <dbReference type="SAM" id="MobiDB-lite"/>
    </source>
</evidence>
<feature type="region of interest" description="Disordered" evidence="1">
    <location>
        <begin position="1"/>
        <end position="72"/>
    </location>
</feature>
<name>A0AAW1PDK7_9CHLO</name>
<dbReference type="InterPro" id="IPR018997">
    <property type="entry name" value="PUB_domain"/>
</dbReference>
<proteinExistence type="predicted"/>
<feature type="compositionally biased region" description="Low complexity" evidence="1">
    <location>
        <begin position="229"/>
        <end position="238"/>
    </location>
</feature>
<organism evidence="3 4">
    <name type="scientific">[Myrmecia] bisecta</name>
    <dbReference type="NCBI Taxonomy" id="41462"/>
    <lineage>
        <taxon>Eukaryota</taxon>
        <taxon>Viridiplantae</taxon>
        <taxon>Chlorophyta</taxon>
        <taxon>core chlorophytes</taxon>
        <taxon>Trebouxiophyceae</taxon>
        <taxon>Trebouxiales</taxon>
        <taxon>Trebouxiaceae</taxon>
        <taxon>Myrmecia</taxon>
    </lineage>
</organism>
<evidence type="ECO:0000313" key="3">
    <source>
        <dbReference type="EMBL" id="KAK9807789.1"/>
    </source>
</evidence>